<keyword evidence="4" id="KW-0968">Cytoplasmic vesicle</keyword>
<dbReference type="PROSITE" id="PS50238">
    <property type="entry name" value="RHOGAP"/>
    <property type="match status" value="1"/>
</dbReference>
<sequence>MREDEAAVLVLRGSGGPASSLVVVVERVLPVCEAFELAIEQTDAGLAAQGHTEFRISLSSPPLSSPTTPSFAFLADSLSDRVTAFLAQLRDAHKLAQDRALSPSCGSHEWARAYAHLDERGGAGTGVGGVEASGPFDSYVSAEDLRLERTREEEAAAERWIAERLKEREDEFLRKEEIRVWCGTFNVNDKQPKNGASDIQAWVDSCDGAELLVFSFQELDLSTEAMLRYTPYREEVWRTALEAALRTRTDVSYEKLHSRQLVGALMLVYVREDVKHRVSDVSSASMATGLLGLVANKGVVGVRLRYRDAPLTFLNSHLAAFVQNTAQRNAQFRDTAAQLVFPRSSSSSTGAVAEGWTPDLRPGKSTPAGEGWSVWECEALVWMGDLNYRVDLPRADVDRMVKNKEHELLLHFDQLRIQKQHGLAFQDFEEAPITFPPSFKFDVGTQIYDTSEKQRVPSWTDRILYLGMRRDSVRVLDNTYTSHPNVTMSDHKPVSAMLAVSVYDVVAEKRKEVEQEIMAELDRFDNDALPDVKLAPGPSVDFDVVRYDEPVTSEIEVVNCGAVPAAWSFVVKPGTTDLFPSWLHVSPASGLVLPGQRQTVSLAIHVTASSAAALNFPSTKSKGELADLLVLSVRGKDLFLSVAAKEWVPTVFGSRLDHLVYLSSPIRATSLEQRSRVARAVEAARAGTTLEDEDGERLEKQSVPEALQRLIGFLGEHALGVSDLFGTPGDVELVELARECLDTGDDFPLDRFLPEQPARAAPSSPPDAVDALASPPVDTSHLEADLGSFSLSSPNPDSAPASPPRSPALSAARGSDELDAATVVGLHSLAGCTLLWLESLAEPVVSWERYEEALRCEQREDAFRVVKALSEAHANTLLYILAFLRILLSQTADADERAAQRDRLAVIFSTVLLRAPPASWVSSRAHTQGAAPAQKQELEASTVPRRKKTFVLLLLLDECEEGVGAARQIA</sequence>
<comment type="subcellular location">
    <subcellularLocation>
        <location evidence="2">Cytoplasmic vesicle</location>
        <location evidence="2">Phagosome membrane</location>
    </subcellularLocation>
    <subcellularLocation>
        <location evidence="1">Early endosome membrane</location>
    </subcellularLocation>
</comment>
<reference evidence="7 8" key="1">
    <citation type="submission" date="2021-12" db="EMBL/GenBank/DDBJ databases">
        <title>High titer production of polyol ester of fatty acids by Rhodotorula paludigena BS15 towards product separation-free biomass refinery.</title>
        <authorList>
            <person name="Mano J."/>
            <person name="Ono H."/>
            <person name="Tanaka T."/>
            <person name="Naito K."/>
            <person name="Sushida H."/>
            <person name="Ike M."/>
            <person name="Tokuyasu K."/>
            <person name="Kitaoka M."/>
        </authorList>
    </citation>
    <scope>NUCLEOTIDE SEQUENCE [LARGE SCALE GENOMIC DNA]</scope>
    <source>
        <strain evidence="7 8">BS15</strain>
    </source>
</reference>
<dbReference type="SUPFAM" id="SSF48350">
    <property type="entry name" value="GTPase activation domain, GAP"/>
    <property type="match status" value="1"/>
</dbReference>
<keyword evidence="3" id="KW-0967">Endosome</keyword>
<dbReference type="InterPro" id="IPR046985">
    <property type="entry name" value="IP5"/>
</dbReference>
<dbReference type="InterPro" id="IPR036691">
    <property type="entry name" value="Endo/exonu/phosph_ase_sf"/>
</dbReference>
<evidence type="ECO:0000256" key="4">
    <source>
        <dbReference type="ARBA" id="ARBA00023329"/>
    </source>
</evidence>
<gene>
    <name evidence="7" type="ORF">Rhopal_007783-T1</name>
</gene>
<evidence type="ECO:0000259" key="6">
    <source>
        <dbReference type="PROSITE" id="PS50238"/>
    </source>
</evidence>
<evidence type="ECO:0000256" key="3">
    <source>
        <dbReference type="ARBA" id="ARBA00022753"/>
    </source>
</evidence>
<evidence type="ECO:0000313" key="7">
    <source>
        <dbReference type="EMBL" id="GJN94692.1"/>
    </source>
</evidence>
<dbReference type="PANTHER" id="PTHR11200">
    <property type="entry name" value="INOSITOL 5-PHOSPHATASE"/>
    <property type="match status" value="1"/>
</dbReference>
<organism evidence="7 8">
    <name type="scientific">Rhodotorula paludigena</name>
    <dbReference type="NCBI Taxonomy" id="86838"/>
    <lineage>
        <taxon>Eukaryota</taxon>
        <taxon>Fungi</taxon>
        <taxon>Dikarya</taxon>
        <taxon>Basidiomycota</taxon>
        <taxon>Pucciniomycotina</taxon>
        <taxon>Microbotryomycetes</taxon>
        <taxon>Sporidiobolales</taxon>
        <taxon>Sporidiobolaceae</taxon>
        <taxon>Rhodotorula</taxon>
    </lineage>
</organism>
<feature type="region of interest" description="Disordered" evidence="5">
    <location>
        <begin position="786"/>
        <end position="813"/>
    </location>
</feature>
<dbReference type="AlphaFoldDB" id="A0AAV5GZ93"/>
<dbReference type="Gene3D" id="1.10.555.10">
    <property type="entry name" value="Rho GTPase activation protein"/>
    <property type="match status" value="1"/>
</dbReference>
<dbReference type="InterPro" id="IPR000300">
    <property type="entry name" value="IPPc"/>
</dbReference>
<dbReference type="Gene3D" id="2.60.40.10">
    <property type="entry name" value="Immunoglobulins"/>
    <property type="match status" value="1"/>
</dbReference>
<feature type="compositionally biased region" description="Low complexity" evidence="5">
    <location>
        <begin position="757"/>
        <end position="775"/>
    </location>
</feature>
<dbReference type="SMART" id="SM00128">
    <property type="entry name" value="IPPc"/>
    <property type="match status" value="1"/>
</dbReference>
<dbReference type="EMBL" id="BQKY01000018">
    <property type="protein sequence ID" value="GJN94692.1"/>
    <property type="molecule type" value="Genomic_DNA"/>
</dbReference>
<accession>A0AAV5GZ93</accession>
<proteinExistence type="predicted"/>
<dbReference type="Proteomes" id="UP001342314">
    <property type="component" value="Unassembled WGS sequence"/>
</dbReference>
<keyword evidence="8" id="KW-1185">Reference proteome</keyword>
<dbReference type="GO" id="GO:0004439">
    <property type="term" value="F:phosphatidylinositol-4,5-bisphosphate 5-phosphatase activity"/>
    <property type="evidence" value="ECO:0007669"/>
    <property type="project" value="TreeGrafter"/>
</dbReference>
<name>A0AAV5GZ93_9BASI</name>
<comment type="caution">
    <text evidence="7">The sequence shown here is derived from an EMBL/GenBank/DDBJ whole genome shotgun (WGS) entry which is preliminary data.</text>
</comment>
<dbReference type="InterPro" id="IPR000198">
    <property type="entry name" value="RhoGAP_dom"/>
</dbReference>
<dbReference type="Pfam" id="PF21310">
    <property type="entry name" value="OCRL-like_ASH"/>
    <property type="match status" value="1"/>
</dbReference>
<dbReference type="InterPro" id="IPR048869">
    <property type="entry name" value="OCRL-1_2_ASH"/>
</dbReference>
<dbReference type="SMART" id="SM00324">
    <property type="entry name" value="RhoGAP"/>
    <property type="match status" value="1"/>
</dbReference>
<feature type="domain" description="Rho-GAP" evidence="6">
    <location>
        <begin position="747"/>
        <end position="950"/>
    </location>
</feature>
<dbReference type="Gene3D" id="3.60.10.10">
    <property type="entry name" value="Endonuclease/exonuclease/phosphatase"/>
    <property type="match status" value="1"/>
</dbReference>
<evidence type="ECO:0000256" key="1">
    <source>
        <dbReference type="ARBA" id="ARBA00004146"/>
    </source>
</evidence>
<dbReference type="PANTHER" id="PTHR11200:SF300">
    <property type="entry name" value="TYPE II INOSITOL 1,4,5-TRISPHOSPHATE 5-PHOSPHATASE"/>
    <property type="match status" value="1"/>
</dbReference>
<evidence type="ECO:0000313" key="8">
    <source>
        <dbReference type="Proteomes" id="UP001342314"/>
    </source>
</evidence>
<dbReference type="GO" id="GO:0046856">
    <property type="term" value="P:phosphatidylinositol dephosphorylation"/>
    <property type="evidence" value="ECO:0007669"/>
    <property type="project" value="InterPro"/>
</dbReference>
<evidence type="ECO:0000256" key="2">
    <source>
        <dbReference type="ARBA" id="ARBA00004580"/>
    </source>
</evidence>
<feature type="compositionally biased region" description="Low complexity" evidence="5">
    <location>
        <begin position="790"/>
        <end position="800"/>
    </location>
</feature>
<dbReference type="GO" id="GO:0031901">
    <property type="term" value="C:early endosome membrane"/>
    <property type="evidence" value="ECO:0007669"/>
    <property type="project" value="UniProtKB-SubCell"/>
</dbReference>
<dbReference type="SUPFAM" id="SSF56219">
    <property type="entry name" value="DNase I-like"/>
    <property type="match status" value="1"/>
</dbReference>
<protein>
    <recommendedName>
        <fullName evidence="6">Rho-GAP domain-containing protein</fullName>
    </recommendedName>
</protein>
<evidence type="ECO:0000256" key="5">
    <source>
        <dbReference type="SAM" id="MobiDB-lite"/>
    </source>
</evidence>
<feature type="region of interest" description="Disordered" evidence="5">
    <location>
        <begin position="756"/>
        <end position="775"/>
    </location>
</feature>
<dbReference type="InterPro" id="IPR013783">
    <property type="entry name" value="Ig-like_fold"/>
</dbReference>
<dbReference type="GO" id="GO:0007165">
    <property type="term" value="P:signal transduction"/>
    <property type="evidence" value="ECO:0007669"/>
    <property type="project" value="InterPro"/>
</dbReference>
<dbReference type="InterPro" id="IPR008936">
    <property type="entry name" value="Rho_GTPase_activation_prot"/>
</dbReference>
<dbReference type="Pfam" id="PF00620">
    <property type="entry name" value="RhoGAP"/>
    <property type="match status" value="1"/>
</dbReference>
<dbReference type="Pfam" id="PF22669">
    <property type="entry name" value="Exo_endo_phos2"/>
    <property type="match status" value="1"/>
</dbReference>